<dbReference type="Gene3D" id="1.20.58.480">
    <property type="match status" value="1"/>
</dbReference>
<dbReference type="EMBL" id="LUKD01000005">
    <property type="protein sequence ID" value="KYG65414.1"/>
    <property type="molecule type" value="Genomic_DNA"/>
</dbReference>
<evidence type="ECO:0000313" key="3">
    <source>
        <dbReference type="Proteomes" id="UP000075799"/>
    </source>
</evidence>
<keyword evidence="1" id="KW-0349">Heme</keyword>
<feature type="binding site" evidence="1">
    <location>
        <position position="309"/>
    </location>
    <ligand>
        <name>substrate</name>
    </ligand>
</feature>
<dbReference type="PANTHER" id="PTHR10138">
    <property type="entry name" value="TRYPTOPHAN 2,3-DIOXYGENASE"/>
    <property type="match status" value="1"/>
</dbReference>
<dbReference type="InterPro" id="IPR004981">
    <property type="entry name" value="Trp_2_3_dOase"/>
</dbReference>
<sequence length="359" mass="41950">MKYPPVHYHSYLGLDPLLNSQHRKSEEYGKPAHDEMLFIITHQAYELWFKQVLFELDSVLEIFKKPKVAETDMGLMSARLERSVAILKMIIGHVDILETMTPLDFLDFRDMLYPASGFQSFQWRLLETKLGLRMDDRLSYNQAPFYKSLSGSQQGEMQKVISQPSLYDSVEKWLERTPFLQGEDFNFWDSYKKAVATMFQEDMDIVKNNPRLSDEDKKKNIEGLQATLKSFDALFDEQAFEQLRKEGQFRLSYKGMHAALLIQIYRDQPALQTPFRIIRALLDIDETMTTWRYRHALMAMRMLGQKIGTGGSSGHKYLADATAKHKIFGDFFNLTTFFIPRSKVPPLPKSMTDRMNFHY</sequence>
<dbReference type="GO" id="GO:0020037">
    <property type="term" value="F:heme binding"/>
    <property type="evidence" value="ECO:0007669"/>
    <property type="project" value="UniProtKB-UniRule"/>
</dbReference>
<keyword evidence="1" id="KW-0823">Tryptophan catabolism</keyword>
<protein>
    <recommendedName>
        <fullName evidence="1">Tryptophan 2,3-dioxygenase</fullName>
        <shortName evidence="1">TDO</shortName>
        <ecNumber evidence="1">1.13.11.11</ecNumber>
    </recommendedName>
    <alternativeName>
        <fullName evidence="1">Tryptamin 2,3-dioxygenase</fullName>
    </alternativeName>
    <alternativeName>
        <fullName evidence="1">Tryptophan oxygenase</fullName>
        <shortName evidence="1">TO</shortName>
        <shortName evidence="1">TRPO</shortName>
    </alternativeName>
    <alternativeName>
        <fullName evidence="1">Tryptophan pyrrolase</fullName>
    </alternativeName>
    <alternativeName>
        <fullName evidence="1">Tryptophanase</fullName>
    </alternativeName>
</protein>
<reference evidence="2 3" key="1">
    <citation type="submission" date="2016-03" db="EMBL/GenBank/DDBJ databases">
        <authorList>
            <person name="Ploux O."/>
        </authorList>
    </citation>
    <scope>NUCLEOTIDE SEQUENCE [LARGE SCALE GENOMIC DNA]</scope>
    <source>
        <strain evidence="2 3">EC13</strain>
    </source>
</reference>
<keyword evidence="1" id="KW-0408">Iron</keyword>
<comment type="catalytic activity">
    <reaction evidence="1">
        <text>L-tryptophan + O2 = N-formyl-L-kynurenine</text>
        <dbReference type="Rhea" id="RHEA:24536"/>
        <dbReference type="ChEBI" id="CHEBI:15379"/>
        <dbReference type="ChEBI" id="CHEBI:57912"/>
        <dbReference type="ChEBI" id="CHEBI:58629"/>
        <dbReference type="EC" id="1.13.11.11"/>
    </reaction>
</comment>
<comment type="function">
    <text evidence="1">Heme-dependent dioxygenase that catalyzes the oxidative cleavage of the L-tryptophan (L-Trp) pyrrole ring and converts L-tryptophan to N-formyl-L-kynurenine. Catalyzes the oxidative cleavage of the indole moiety.</text>
</comment>
<proteinExistence type="inferred from homology"/>
<gene>
    <name evidence="1" type="primary">kynA</name>
    <name evidence="2" type="ORF">AZI87_12805</name>
</gene>
<accession>A0A162GA71</accession>
<dbReference type="UniPathway" id="UPA00333">
    <property type="reaction ID" value="UER00453"/>
</dbReference>
<dbReference type="EC" id="1.13.11.11" evidence="1"/>
<dbReference type="Pfam" id="PF03301">
    <property type="entry name" value="Trp_dioxygenase"/>
    <property type="match status" value="1"/>
</dbReference>
<keyword evidence="1" id="KW-0560">Oxidoreductase</keyword>
<comment type="subunit">
    <text evidence="1">Homotetramer.</text>
</comment>
<keyword evidence="1 2" id="KW-0223">Dioxygenase</keyword>
<dbReference type="SUPFAM" id="SSF140959">
    <property type="entry name" value="Indolic compounds 2,3-dioxygenase-like"/>
    <property type="match status" value="1"/>
</dbReference>
<comment type="similarity">
    <text evidence="1">Belongs to the tryptophan 2,3-dioxygenase family.</text>
</comment>
<dbReference type="OrthoDB" id="5288613at2"/>
<dbReference type="GO" id="GO:0019442">
    <property type="term" value="P:L-tryptophan catabolic process to acetyl-CoA"/>
    <property type="evidence" value="ECO:0007669"/>
    <property type="project" value="TreeGrafter"/>
</dbReference>
<feature type="binding site" evidence="1">
    <location>
        <begin position="38"/>
        <end position="42"/>
    </location>
    <ligand>
        <name>substrate</name>
    </ligand>
</feature>
<comment type="cofactor">
    <cofactor evidence="1">
        <name>heme</name>
        <dbReference type="ChEBI" id="CHEBI:30413"/>
    </cofactor>
    <text evidence="1">Binds 1 heme group per subunit.</text>
</comment>
<comment type="caution">
    <text evidence="2">The sequence shown here is derived from an EMBL/GenBank/DDBJ whole genome shotgun (WGS) entry which is preliminary data.</text>
</comment>
<comment type="caution">
    <text evidence="1">Lacks conserved residue(s) required for the propagation of feature annotation.</text>
</comment>
<dbReference type="GO" id="GO:0004833">
    <property type="term" value="F:L-tryptophan 2,3-dioxygenase activity"/>
    <property type="evidence" value="ECO:0007669"/>
    <property type="project" value="UniProtKB-UniRule"/>
</dbReference>
<dbReference type="GO" id="GO:0046872">
    <property type="term" value="F:metal ion binding"/>
    <property type="evidence" value="ECO:0007669"/>
    <property type="project" value="UniProtKB-KW"/>
</dbReference>
<evidence type="ECO:0000256" key="1">
    <source>
        <dbReference type="HAMAP-Rule" id="MF_01972"/>
    </source>
</evidence>
<organism evidence="2 3">
    <name type="scientific">Bdellovibrio bacteriovorus</name>
    <dbReference type="NCBI Taxonomy" id="959"/>
    <lineage>
        <taxon>Bacteria</taxon>
        <taxon>Pseudomonadati</taxon>
        <taxon>Bdellovibrionota</taxon>
        <taxon>Bdellovibrionia</taxon>
        <taxon>Bdellovibrionales</taxon>
        <taxon>Pseudobdellovibrionaceae</taxon>
        <taxon>Bdellovibrio</taxon>
    </lineage>
</organism>
<dbReference type="AlphaFoldDB" id="A0A162GA71"/>
<dbReference type="Proteomes" id="UP000075799">
    <property type="component" value="Unassembled WGS sequence"/>
</dbReference>
<dbReference type="RefSeq" id="WP_063207726.1">
    <property type="nucleotide sequence ID" value="NZ_LUKD01000005.1"/>
</dbReference>
<dbReference type="Gene3D" id="1.10.287.3810">
    <property type="match status" value="1"/>
</dbReference>
<keyword evidence="1" id="KW-0479">Metal-binding</keyword>
<dbReference type="PANTHER" id="PTHR10138:SF0">
    <property type="entry name" value="TRYPTOPHAN 2,3-DIOXYGENASE"/>
    <property type="match status" value="1"/>
</dbReference>
<dbReference type="HAMAP" id="MF_01972">
    <property type="entry name" value="T23O"/>
    <property type="match status" value="1"/>
</dbReference>
<feature type="binding site" description="axial binding residue" evidence="1">
    <location>
        <position position="295"/>
    </location>
    <ligand>
        <name>heme</name>
        <dbReference type="ChEBI" id="CHEBI:30413"/>
    </ligand>
    <ligandPart>
        <name>Fe</name>
        <dbReference type="ChEBI" id="CHEBI:18248"/>
    </ligandPart>
</feature>
<dbReference type="GO" id="GO:0019441">
    <property type="term" value="P:L-tryptophan catabolic process to kynurenine"/>
    <property type="evidence" value="ECO:0007669"/>
    <property type="project" value="UniProtKB-UniRule"/>
</dbReference>
<name>A0A162GA71_BDEBC</name>
<evidence type="ECO:0000313" key="2">
    <source>
        <dbReference type="EMBL" id="KYG65414.1"/>
    </source>
</evidence>
<dbReference type="InterPro" id="IPR037217">
    <property type="entry name" value="Trp/Indoleamine_2_3_dOase-like"/>
</dbReference>
<comment type="pathway">
    <text evidence="1">Amino-acid degradation; L-tryptophan degradation via kynurenine pathway; L-kynurenine from L-tryptophan: step 1/2.</text>
</comment>
<feature type="binding site" evidence="1">
    <location>
        <position position="109"/>
    </location>
    <ligand>
        <name>substrate</name>
    </ligand>
</feature>